<evidence type="ECO:0000256" key="23">
    <source>
        <dbReference type="SAM" id="MobiDB-lite"/>
    </source>
</evidence>
<keyword evidence="6" id="KW-1003">Cell membrane</keyword>
<keyword evidence="8" id="KW-0808">Transferase</keyword>
<dbReference type="EMBL" id="AXCW01000061">
    <property type="protein sequence ID" value="EYR63903.1"/>
    <property type="molecule type" value="Genomic_DNA"/>
</dbReference>
<evidence type="ECO:0000256" key="7">
    <source>
        <dbReference type="ARBA" id="ARBA00022553"/>
    </source>
</evidence>
<evidence type="ECO:0000256" key="1">
    <source>
        <dbReference type="ARBA" id="ARBA00000085"/>
    </source>
</evidence>
<evidence type="ECO:0000313" key="28">
    <source>
        <dbReference type="Proteomes" id="UP000019753"/>
    </source>
</evidence>
<dbReference type="GO" id="GO:0005886">
    <property type="term" value="C:plasma membrane"/>
    <property type="evidence" value="ECO:0007669"/>
    <property type="project" value="UniProtKB-SubCell"/>
</dbReference>
<evidence type="ECO:0000256" key="6">
    <source>
        <dbReference type="ARBA" id="ARBA00022475"/>
    </source>
</evidence>
<dbReference type="InterPro" id="IPR005467">
    <property type="entry name" value="His_kinase_dom"/>
</dbReference>
<evidence type="ECO:0000256" key="18">
    <source>
        <dbReference type="ARBA" id="ARBA00023016"/>
    </source>
</evidence>
<evidence type="ECO:0000256" key="16">
    <source>
        <dbReference type="ARBA" id="ARBA00022989"/>
    </source>
</evidence>
<dbReference type="InterPro" id="IPR050980">
    <property type="entry name" value="2C_sensor_his_kinase"/>
</dbReference>
<keyword evidence="7" id="KW-0597">Phosphoprotein</keyword>
<comment type="catalytic activity">
    <reaction evidence="1">
        <text>ATP + protein L-histidine = ADP + protein N-phospho-L-histidine.</text>
        <dbReference type="EC" id="2.7.13.3"/>
    </reaction>
</comment>
<dbReference type="SUPFAM" id="SSF55874">
    <property type="entry name" value="ATPase domain of HSP90 chaperone/DNA topoisomerase II/histidine kinase"/>
    <property type="match status" value="1"/>
</dbReference>
<keyword evidence="20" id="KW-0464">Manganese</keyword>
<gene>
    <name evidence="27" type="ORF">N866_17410</name>
</gene>
<dbReference type="Pfam" id="PF00512">
    <property type="entry name" value="HisKA"/>
    <property type="match status" value="1"/>
</dbReference>
<dbReference type="Proteomes" id="UP000019753">
    <property type="component" value="Unassembled WGS sequence"/>
</dbReference>
<feature type="transmembrane region" description="Helical" evidence="24">
    <location>
        <begin position="21"/>
        <end position="44"/>
    </location>
</feature>
<keyword evidence="13" id="KW-0067">ATP-binding</keyword>
<keyword evidence="9 24" id="KW-0812">Transmembrane</keyword>
<dbReference type="Pfam" id="PF00672">
    <property type="entry name" value="HAMP"/>
    <property type="match status" value="1"/>
</dbReference>
<dbReference type="CDD" id="cd00082">
    <property type="entry name" value="HisKA"/>
    <property type="match status" value="1"/>
</dbReference>
<dbReference type="CDD" id="cd06225">
    <property type="entry name" value="HAMP"/>
    <property type="match status" value="1"/>
</dbReference>
<keyword evidence="12" id="KW-0378">Hydrolase</keyword>
<dbReference type="SUPFAM" id="SSF47384">
    <property type="entry name" value="Homodimeric domain of signal transducing histidine kinase"/>
    <property type="match status" value="1"/>
</dbReference>
<protein>
    <recommendedName>
        <fullName evidence="21">Signal transduction histidine-protein kinase/phosphatase MprB</fullName>
        <ecNumber evidence="5">2.7.13.3</ecNumber>
    </recommendedName>
    <alternativeName>
        <fullName evidence="22">Mycobacterial persistence regulator B</fullName>
    </alternativeName>
</protein>
<dbReference type="SMART" id="SM00304">
    <property type="entry name" value="HAMP"/>
    <property type="match status" value="1"/>
</dbReference>
<evidence type="ECO:0000256" key="15">
    <source>
        <dbReference type="ARBA" id="ARBA00022912"/>
    </source>
</evidence>
<evidence type="ECO:0000313" key="27">
    <source>
        <dbReference type="EMBL" id="EYR63903.1"/>
    </source>
</evidence>
<evidence type="ECO:0000256" key="9">
    <source>
        <dbReference type="ARBA" id="ARBA00022692"/>
    </source>
</evidence>
<feature type="domain" description="HAMP" evidence="26">
    <location>
        <begin position="70"/>
        <end position="122"/>
    </location>
</feature>
<reference evidence="27 28" key="1">
    <citation type="submission" date="2014-01" db="EMBL/GenBank/DDBJ databases">
        <title>Actinotalea ferrariae CF5-4.</title>
        <authorList>
            <person name="Chen F."/>
            <person name="Li Y."/>
            <person name="Wang G."/>
        </authorList>
    </citation>
    <scope>NUCLEOTIDE SEQUENCE [LARGE SCALE GENOMIC DNA]</scope>
    <source>
        <strain evidence="27 28">CF5-4</strain>
    </source>
</reference>
<dbReference type="SMART" id="SM00387">
    <property type="entry name" value="HATPase_c"/>
    <property type="match status" value="1"/>
</dbReference>
<evidence type="ECO:0000256" key="8">
    <source>
        <dbReference type="ARBA" id="ARBA00022679"/>
    </source>
</evidence>
<dbReference type="SMART" id="SM00388">
    <property type="entry name" value="HisKA"/>
    <property type="match status" value="1"/>
</dbReference>
<keyword evidence="19" id="KW-0843">Virulence</keyword>
<dbReference type="OrthoDB" id="9757990at2"/>
<keyword evidence="14" id="KW-0460">Magnesium</keyword>
<dbReference type="AlphaFoldDB" id="A0A021VS07"/>
<evidence type="ECO:0000256" key="2">
    <source>
        <dbReference type="ARBA" id="ARBA00001936"/>
    </source>
</evidence>
<evidence type="ECO:0000256" key="14">
    <source>
        <dbReference type="ARBA" id="ARBA00022842"/>
    </source>
</evidence>
<dbReference type="CDD" id="cd00075">
    <property type="entry name" value="HATPase"/>
    <property type="match status" value="1"/>
</dbReference>
<comment type="cofactor">
    <cofactor evidence="3">
        <name>Mg(2+)</name>
        <dbReference type="ChEBI" id="CHEBI:18420"/>
    </cofactor>
</comment>
<keyword evidence="16 24" id="KW-1133">Transmembrane helix</keyword>
<dbReference type="GO" id="GO:0000155">
    <property type="term" value="F:phosphorelay sensor kinase activity"/>
    <property type="evidence" value="ECO:0007669"/>
    <property type="project" value="InterPro"/>
</dbReference>
<dbReference type="Pfam" id="PF02518">
    <property type="entry name" value="HATPase_c"/>
    <property type="match status" value="1"/>
</dbReference>
<evidence type="ECO:0000256" key="12">
    <source>
        <dbReference type="ARBA" id="ARBA00022801"/>
    </source>
</evidence>
<evidence type="ECO:0000256" key="19">
    <source>
        <dbReference type="ARBA" id="ARBA00023026"/>
    </source>
</evidence>
<evidence type="ECO:0000256" key="22">
    <source>
        <dbReference type="ARBA" id="ARBA00041776"/>
    </source>
</evidence>
<dbReference type="RefSeq" id="WP_052022554.1">
    <property type="nucleotide sequence ID" value="NZ_AXCW01000061.1"/>
</dbReference>
<dbReference type="FunFam" id="1.10.287.130:FF:000001">
    <property type="entry name" value="Two-component sensor histidine kinase"/>
    <property type="match status" value="1"/>
</dbReference>
<dbReference type="GO" id="GO:0004721">
    <property type="term" value="F:phosphoprotein phosphatase activity"/>
    <property type="evidence" value="ECO:0007669"/>
    <property type="project" value="UniProtKB-KW"/>
</dbReference>
<evidence type="ECO:0000256" key="5">
    <source>
        <dbReference type="ARBA" id="ARBA00012438"/>
    </source>
</evidence>
<evidence type="ECO:0000256" key="10">
    <source>
        <dbReference type="ARBA" id="ARBA00022741"/>
    </source>
</evidence>
<dbReference type="PROSITE" id="PS50109">
    <property type="entry name" value="HIS_KIN"/>
    <property type="match status" value="1"/>
</dbReference>
<dbReference type="Gene3D" id="1.10.287.130">
    <property type="match status" value="1"/>
</dbReference>
<dbReference type="GO" id="GO:0005524">
    <property type="term" value="F:ATP binding"/>
    <property type="evidence" value="ECO:0007669"/>
    <property type="project" value="UniProtKB-KW"/>
</dbReference>
<evidence type="ECO:0000256" key="3">
    <source>
        <dbReference type="ARBA" id="ARBA00001946"/>
    </source>
</evidence>
<sequence length="364" mass="39074">MPPRHAGRLPDVRPLDRFSSIKIKLGVLVTATVTLAAFVTWAGLYNALGPSRTLPLAIVFSVLAVQILAHGMTAPLREMTAAARNMAAGDYSQRVRATSGDEVGQLADAFNRMAEDLEHADTLRREMVANVSHELRTPVAALRAQLENMVDGVTEPDPRALEQALAQVERLGRLVTYLLDLSRVEAGAVALDVRDVPLREFLEEAATGVRPIAAVKDVEVVVDVEPAGLSVPADAERLHQVVTNLVQNAVRHSPESREVRVAARRHGREIHIDVVDEGPGIPPADRDRVFERFQRGNAPTQPGAQSTGGTGLGLAIVRWAVSLHGGTVEVADSPAGCVMRVRMPAGPHGRRAGRTTAPEQPSTT</sequence>
<evidence type="ECO:0000256" key="13">
    <source>
        <dbReference type="ARBA" id="ARBA00022840"/>
    </source>
</evidence>
<dbReference type="Gene3D" id="1.10.8.500">
    <property type="entry name" value="HAMP domain in histidine kinase"/>
    <property type="match status" value="1"/>
</dbReference>
<name>A0A021VS07_9CELL</name>
<evidence type="ECO:0000256" key="20">
    <source>
        <dbReference type="ARBA" id="ARBA00023211"/>
    </source>
</evidence>
<feature type="transmembrane region" description="Helical" evidence="24">
    <location>
        <begin position="56"/>
        <end position="76"/>
    </location>
</feature>
<evidence type="ECO:0000256" key="24">
    <source>
        <dbReference type="SAM" id="Phobius"/>
    </source>
</evidence>
<evidence type="ECO:0000256" key="17">
    <source>
        <dbReference type="ARBA" id="ARBA00023012"/>
    </source>
</evidence>
<proteinExistence type="predicted"/>
<dbReference type="PANTHER" id="PTHR44936:SF9">
    <property type="entry name" value="SENSOR PROTEIN CREC"/>
    <property type="match status" value="1"/>
</dbReference>
<dbReference type="InterPro" id="IPR004358">
    <property type="entry name" value="Sig_transdc_His_kin-like_C"/>
</dbReference>
<evidence type="ECO:0000259" key="25">
    <source>
        <dbReference type="PROSITE" id="PS50109"/>
    </source>
</evidence>
<evidence type="ECO:0000256" key="4">
    <source>
        <dbReference type="ARBA" id="ARBA00004651"/>
    </source>
</evidence>
<dbReference type="InterPro" id="IPR003660">
    <property type="entry name" value="HAMP_dom"/>
</dbReference>
<dbReference type="SUPFAM" id="SSF158472">
    <property type="entry name" value="HAMP domain-like"/>
    <property type="match status" value="1"/>
</dbReference>
<feature type="domain" description="Histidine kinase" evidence="25">
    <location>
        <begin position="130"/>
        <end position="347"/>
    </location>
</feature>
<keyword evidence="18" id="KW-0346">Stress response</keyword>
<keyword evidence="11 27" id="KW-0418">Kinase</keyword>
<evidence type="ECO:0000256" key="21">
    <source>
        <dbReference type="ARBA" id="ARBA00040454"/>
    </source>
</evidence>
<keyword evidence="28" id="KW-1185">Reference proteome</keyword>
<keyword evidence="15" id="KW-0904">Protein phosphatase</keyword>
<feature type="region of interest" description="Disordered" evidence="23">
    <location>
        <begin position="344"/>
        <end position="364"/>
    </location>
</feature>
<evidence type="ECO:0000259" key="26">
    <source>
        <dbReference type="PROSITE" id="PS50885"/>
    </source>
</evidence>
<accession>A0A021VS07</accession>
<comment type="subcellular location">
    <subcellularLocation>
        <location evidence="4">Cell membrane</location>
        <topology evidence="4">Multi-pass membrane protein</topology>
    </subcellularLocation>
</comment>
<comment type="cofactor">
    <cofactor evidence="2">
        <name>Mn(2+)</name>
        <dbReference type="ChEBI" id="CHEBI:29035"/>
    </cofactor>
</comment>
<dbReference type="Gene3D" id="3.30.565.10">
    <property type="entry name" value="Histidine kinase-like ATPase, C-terminal domain"/>
    <property type="match status" value="1"/>
</dbReference>
<dbReference type="InterPro" id="IPR036890">
    <property type="entry name" value="HATPase_C_sf"/>
</dbReference>
<comment type="caution">
    <text evidence="27">The sequence shown here is derived from an EMBL/GenBank/DDBJ whole genome shotgun (WGS) entry which is preliminary data.</text>
</comment>
<dbReference type="PRINTS" id="PR00344">
    <property type="entry name" value="BCTRLSENSOR"/>
</dbReference>
<keyword evidence="17" id="KW-0902">Two-component regulatory system</keyword>
<dbReference type="InterPro" id="IPR003661">
    <property type="entry name" value="HisK_dim/P_dom"/>
</dbReference>
<dbReference type="InterPro" id="IPR036097">
    <property type="entry name" value="HisK_dim/P_sf"/>
</dbReference>
<evidence type="ECO:0000256" key="11">
    <source>
        <dbReference type="ARBA" id="ARBA00022777"/>
    </source>
</evidence>
<dbReference type="InterPro" id="IPR003594">
    <property type="entry name" value="HATPase_dom"/>
</dbReference>
<dbReference type="PANTHER" id="PTHR44936">
    <property type="entry name" value="SENSOR PROTEIN CREC"/>
    <property type="match status" value="1"/>
</dbReference>
<keyword evidence="24" id="KW-0472">Membrane</keyword>
<keyword evidence="10" id="KW-0547">Nucleotide-binding</keyword>
<dbReference type="EC" id="2.7.13.3" evidence="5"/>
<dbReference type="PROSITE" id="PS50885">
    <property type="entry name" value="HAMP"/>
    <property type="match status" value="1"/>
</dbReference>
<organism evidence="27 28">
    <name type="scientific">Actinotalea ferrariae CF5-4</name>
    <dbReference type="NCBI Taxonomy" id="948458"/>
    <lineage>
        <taxon>Bacteria</taxon>
        <taxon>Bacillati</taxon>
        <taxon>Actinomycetota</taxon>
        <taxon>Actinomycetes</taxon>
        <taxon>Micrococcales</taxon>
        <taxon>Cellulomonadaceae</taxon>
        <taxon>Actinotalea</taxon>
    </lineage>
</organism>